<dbReference type="Proteomes" id="UP000663880">
    <property type="component" value="Unassembled WGS sequence"/>
</dbReference>
<organism evidence="2 3">
    <name type="scientific">Pieris macdunnoughi</name>
    <dbReference type="NCBI Taxonomy" id="345717"/>
    <lineage>
        <taxon>Eukaryota</taxon>
        <taxon>Metazoa</taxon>
        <taxon>Ecdysozoa</taxon>
        <taxon>Arthropoda</taxon>
        <taxon>Hexapoda</taxon>
        <taxon>Insecta</taxon>
        <taxon>Pterygota</taxon>
        <taxon>Neoptera</taxon>
        <taxon>Endopterygota</taxon>
        <taxon>Lepidoptera</taxon>
        <taxon>Glossata</taxon>
        <taxon>Ditrysia</taxon>
        <taxon>Papilionoidea</taxon>
        <taxon>Pieridae</taxon>
        <taxon>Pierinae</taxon>
        <taxon>Pieris</taxon>
    </lineage>
</organism>
<dbReference type="AlphaFoldDB" id="A0A821XAQ8"/>
<feature type="region of interest" description="Disordered" evidence="1">
    <location>
        <begin position="170"/>
        <end position="194"/>
    </location>
</feature>
<evidence type="ECO:0000313" key="3">
    <source>
        <dbReference type="Proteomes" id="UP000663880"/>
    </source>
</evidence>
<accession>A0A821XAQ8</accession>
<gene>
    <name evidence="2" type="ORF">PMACD_LOCUS14592</name>
</gene>
<name>A0A821XAQ8_9NEOP</name>
<evidence type="ECO:0000313" key="2">
    <source>
        <dbReference type="EMBL" id="CAF4939432.1"/>
    </source>
</evidence>
<protein>
    <submittedName>
        <fullName evidence="2">Uncharacterized protein</fullName>
    </submittedName>
</protein>
<evidence type="ECO:0000256" key="1">
    <source>
        <dbReference type="SAM" id="MobiDB-lite"/>
    </source>
</evidence>
<sequence length="194" mass="22034">MSFLSASLDHTLTIRFVAVGLKRSALHRSTLRVYVFAEYDVQGRHHDRRNSTVHNQVRQMPVRIDSDTGRCMFSTSCQKTRDMYKWRADGGRRATSRGCTARGGTFPFLVNRHLALMRVATYMRILAMPSPILGRVSSVEPRSHSEIKKNVLAQRVTMARSSIILIHPPRPRATSARTPHSCEIHHPQISPNVH</sequence>
<proteinExistence type="predicted"/>
<keyword evidence="3" id="KW-1185">Reference proteome</keyword>
<comment type="caution">
    <text evidence="2">The sequence shown here is derived from an EMBL/GenBank/DDBJ whole genome shotgun (WGS) entry which is preliminary data.</text>
</comment>
<reference evidence="2" key="1">
    <citation type="submission" date="2021-02" db="EMBL/GenBank/DDBJ databases">
        <authorList>
            <person name="Steward A R."/>
        </authorList>
    </citation>
    <scope>NUCLEOTIDE SEQUENCE</scope>
</reference>
<dbReference type="EMBL" id="CAJOBZ010000066">
    <property type="protein sequence ID" value="CAF4939432.1"/>
    <property type="molecule type" value="Genomic_DNA"/>
</dbReference>